<name>A0A5C6UUP6_9FLAO</name>
<dbReference type="PANTHER" id="PTHR43304">
    <property type="entry name" value="PHYTOCHROME-LIKE PROTEIN CPH1"/>
    <property type="match status" value="1"/>
</dbReference>
<dbReference type="InterPro" id="IPR029016">
    <property type="entry name" value="GAF-like_dom_sf"/>
</dbReference>
<evidence type="ECO:0000313" key="8">
    <source>
        <dbReference type="EMBL" id="TXC77102.1"/>
    </source>
</evidence>
<keyword evidence="5" id="KW-0418">Kinase</keyword>
<reference evidence="8 9" key="1">
    <citation type="submission" date="2019-08" db="EMBL/GenBank/DDBJ databases">
        <title>Genome of Luteibaculum oceani JCM 18817.</title>
        <authorList>
            <person name="Bowman J.P."/>
        </authorList>
    </citation>
    <scope>NUCLEOTIDE SEQUENCE [LARGE SCALE GENOMIC DNA]</scope>
    <source>
        <strain evidence="8 9">JCM 18817</strain>
    </source>
</reference>
<dbReference type="InterPro" id="IPR003661">
    <property type="entry name" value="HisK_dim/P_dom"/>
</dbReference>
<dbReference type="Pfam" id="PF08448">
    <property type="entry name" value="PAS_4"/>
    <property type="match status" value="1"/>
</dbReference>
<evidence type="ECO:0000313" key="9">
    <source>
        <dbReference type="Proteomes" id="UP000321168"/>
    </source>
</evidence>
<organism evidence="8 9">
    <name type="scientific">Luteibaculum oceani</name>
    <dbReference type="NCBI Taxonomy" id="1294296"/>
    <lineage>
        <taxon>Bacteria</taxon>
        <taxon>Pseudomonadati</taxon>
        <taxon>Bacteroidota</taxon>
        <taxon>Flavobacteriia</taxon>
        <taxon>Flavobacteriales</taxon>
        <taxon>Luteibaculaceae</taxon>
        <taxon>Luteibaculum</taxon>
    </lineage>
</organism>
<dbReference type="SMART" id="SM00091">
    <property type="entry name" value="PAS"/>
    <property type="match status" value="3"/>
</dbReference>
<comment type="catalytic activity">
    <reaction evidence="1">
        <text>ATP + protein L-histidine = ADP + protein N-phospho-L-histidine.</text>
        <dbReference type="EC" id="2.7.13.3"/>
    </reaction>
</comment>
<feature type="domain" description="PAC" evidence="7">
    <location>
        <begin position="546"/>
        <end position="598"/>
    </location>
</feature>
<dbReference type="InterPro" id="IPR001610">
    <property type="entry name" value="PAC"/>
</dbReference>
<evidence type="ECO:0000259" key="6">
    <source>
        <dbReference type="PROSITE" id="PS50112"/>
    </source>
</evidence>
<evidence type="ECO:0000256" key="2">
    <source>
        <dbReference type="ARBA" id="ARBA00012438"/>
    </source>
</evidence>
<keyword evidence="4" id="KW-0808">Transferase</keyword>
<evidence type="ECO:0000256" key="4">
    <source>
        <dbReference type="ARBA" id="ARBA00022679"/>
    </source>
</evidence>
<dbReference type="NCBIfam" id="TIGR00229">
    <property type="entry name" value="sensory_box"/>
    <property type="match status" value="2"/>
</dbReference>
<dbReference type="PROSITE" id="PS50113">
    <property type="entry name" value="PAC"/>
    <property type="match status" value="1"/>
</dbReference>
<dbReference type="SUPFAM" id="SSF47384">
    <property type="entry name" value="Homodimeric domain of signal transducing histidine kinase"/>
    <property type="match status" value="1"/>
</dbReference>
<comment type="caution">
    <text evidence="8">The sequence shown here is derived from an EMBL/GenBank/DDBJ whole genome shotgun (WGS) entry which is preliminary data.</text>
</comment>
<dbReference type="InterPro" id="IPR013655">
    <property type="entry name" value="PAS_fold_3"/>
</dbReference>
<protein>
    <recommendedName>
        <fullName evidence="2">histidine kinase</fullName>
        <ecNumber evidence="2">2.7.13.3</ecNumber>
    </recommendedName>
</protein>
<dbReference type="EMBL" id="VORB01000008">
    <property type="protein sequence ID" value="TXC77102.1"/>
    <property type="molecule type" value="Genomic_DNA"/>
</dbReference>
<evidence type="ECO:0000256" key="5">
    <source>
        <dbReference type="ARBA" id="ARBA00022777"/>
    </source>
</evidence>
<proteinExistence type="predicted"/>
<dbReference type="InterPro" id="IPR000700">
    <property type="entry name" value="PAS-assoc_C"/>
</dbReference>
<dbReference type="Gene3D" id="3.30.450.20">
    <property type="entry name" value="PAS domain"/>
    <property type="match status" value="3"/>
</dbReference>
<dbReference type="InterPro" id="IPR013656">
    <property type="entry name" value="PAS_4"/>
</dbReference>
<feature type="domain" description="PAS" evidence="6">
    <location>
        <begin position="60"/>
        <end position="130"/>
    </location>
</feature>
<dbReference type="SUPFAM" id="SSF55785">
    <property type="entry name" value="PYP-like sensor domain (PAS domain)"/>
    <property type="match status" value="3"/>
</dbReference>
<dbReference type="EC" id="2.7.13.3" evidence="2"/>
<dbReference type="PROSITE" id="PS50112">
    <property type="entry name" value="PAS"/>
    <property type="match status" value="1"/>
</dbReference>
<dbReference type="InterPro" id="IPR036097">
    <property type="entry name" value="HisK_dim/P_sf"/>
</dbReference>
<dbReference type="OrthoDB" id="1419493at2"/>
<keyword evidence="9" id="KW-1185">Reference proteome</keyword>
<dbReference type="Gene3D" id="3.30.450.40">
    <property type="match status" value="1"/>
</dbReference>
<dbReference type="SMART" id="SM00086">
    <property type="entry name" value="PAC"/>
    <property type="match status" value="4"/>
</dbReference>
<dbReference type="GO" id="GO:0000155">
    <property type="term" value="F:phosphorelay sensor kinase activity"/>
    <property type="evidence" value="ECO:0007669"/>
    <property type="project" value="InterPro"/>
</dbReference>
<dbReference type="InterPro" id="IPR035965">
    <property type="entry name" value="PAS-like_dom_sf"/>
</dbReference>
<evidence type="ECO:0000259" key="7">
    <source>
        <dbReference type="PROSITE" id="PS50113"/>
    </source>
</evidence>
<dbReference type="InterPro" id="IPR000014">
    <property type="entry name" value="PAS"/>
</dbReference>
<dbReference type="AlphaFoldDB" id="A0A5C6UUP6"/>
<gene>
    <name evidence="8" type="ORF">FRX97_09570</name>
</gene>
<sequence>MKSKQKVENDHFYRHKKKNGKVIKVKLRGSLISYLGRRAELVCVMDITDNIEYQEKLLANESKFKSLIENIKDMIVIVDKDANYKYVASSSNSILGYGPEHYLGRSAYDFINKKDLKLLQKVHKKILSTNQVSFGPYRFPDSDGNWRWLKTELTNHLNTENINGIIANTRDVTEEIQKKFRTELISTLTKALSSPGSLQEALSLALTEITQASKFEVSEFWLVGEYGTSLNLVAKYANSEIAINFHKESEGETDLQKGIGLPGNVWLFNKVLIWENLGKKVEFTRFKEANKFGLNTAIGIPILYGEEFLGCFVGITTKTEKRMDSHLDFINEIAQEVGPIIKQRITEEEHRNFFNLTPDPHCLITFKGLIKKCNDALSTSTGFNFEELRTLSFSGLIHPCDISKVQTIFEQFKRDQIPKTSFEARIKTKSGAYKWVLWSISLWKESKLLLVVGKDISENKEYELKLAMQNERFEMAIKATHDIIWEINHKTGELTRSEINESQQPFSLFEQFSENNSLFSKVLEKDRKRVWESFLKALKDPDQHFWTEEYNLTSKKGELLYIMDRCYIRRDNDGTPLRTIGSMSDITVLKKQLERIERQNEKLKEIAWLQSHVIRAPLAKILGLIQLHKETKEESLNEGEIFELIRSSAAELDKVIREISEKTNEVEKSLKH</sequence>
<dbReference type="InterPro" id="IPR052162">
    <property type="entry name" value="Sensor_kinase/Photoreceptor"/>
</dbReference>
<dbReference type="Proteomes" id="UP000321168">
    <property type="component" value="Unassembled WGS sequence"/>
</dbReference>
<dbReference type="PANTHER" id="PTHR43304:SF1">
    <property type="entry name" value="PAC DOMAIN-CONTAINING PROTEIN"/>
    <property type="match status" value="1"/>
</dbReference>
<dbReference type="SUPFAM" id="SSF55781">
    <property type="entry name" value="GAF domain-like"/>
    <property type="match status" value="1"/>
</dbReference>
<evidence type="ECO:0000256" key="1">
    <source>
        <dbReference type="ARBA" id="ARBA00000085"/>
    </source>
</evidence>
<accession>A0A5C6UUP6</accession>
<dbReference type="Pfam" id="PF08447">
    <property type="entry name" value="PAS_3"/>
    <property type="match status" value="2"/>
</dbReference>
<dbReference type="CDD" id="cd00130">
    <property type="entry name" value="PAS"/>
    <property type="match status" value="2"/>
</dbReference>
<keyword evidence="3" id="KW-0597">Phosphoprotein</keyword>
<evidence type="ECO:0000256" key="3">
    <source>
        <dbReference type="ARBA" id="ARBA00022553"/>
    </source>
</evidence>
<dbReference type="CDD" id="cd00082">
    <property type="entry name" value="HisKA"/>
    <property type="match status" value="1"/>
</dbReference>